<dbReference type="EMBL" id="CP025066">
    <property type="protein sequence ID" value="AUX10148.1"/>
    <property type="molecule type" value="Genomic_DNA"/>
</dbReference>
<evidence type="ECO:0000313" key="2">
    <source>
        <dbReference type="Proteomes" id="UP000263012"/>
    </source>
</evidence>
<dbReference type="AlphaFoldDB" id="A0A343TM26"/>
<reference evidence="2" key="1">
    <citation type="submission" date="2017-11" db="EMBL/GenBank/DDBJ databases">
        <title>Phenotypic and genomic properties of facultatively anaerobic sulfur-reducing natronoarchaea from hypersaline soda lakes.</title>
        <authorList>
            <person name="Sorokin D.Y."/>
            <person name="Kublanov I.V."/>
            <person name="Roman P."/>
            <person name="Sinninghe Damste J.S."/>
            <person name="Golyshin P.N."/>
            <person name="Rojo D."/>
            <person name="Ciordia S."/>
            <person name="Mena M.D.C."/>
            <person name="Ferrer M."/>
            <person name="Messina E."/>
            <person name="Smedile F."/>
            <person name="La Spada G."/>
            <person name="La Cono V."/>
            <person name="Yakimov M.M."/>
        </authorList>
    </citation>
    <scope>NUCLEOTIDE SEQUENCE [LARGE SCALE GENOMIC DNA]</scope>
    <source>
        <strain evidence="2">AArc-Sl</strain>
    </source>
</reference>
<organism evidence="1 2">
    <name type="scientific">Halalkaliarchaeum desulfuricum</name>
    <dbReference type="NCBI Taxonomy" id="2055893"/>
    <lineage>
        <taxon>Archaea</taxon>
        <taxon>Methanobacteriati</taxon>
        <taxon>Methanobacteriota</taxon>
        <taxon>Stenosarchaea group</taxon>
        <taxon>Halobacteria</taxon>
        <taxon>Halobacteriales</taxon>
        <taxon>Haloferacaceae</taxon>
        <taxon>Halalkaliarchaeum</taxon>
    </lineage>
</organism>
<dbReference type="OrthoDB" id="304916at2157"/>
<evidence type="ECO:0000313" key="1">
    <source>
        <dbReference type="EMBL" id="AUX10148.1"/>
    </source>
</evidence>
<accession>A0A343TM26</accession>
<keyword evidence="2" id="KW-1185">Reference proteome</keyword>
<protein>
    <submittedName>
        <fullName evidence="1">Uncharacterized protein</fullName>
    </submittedName>
</protein>
<name>A0A343TM26_9EURY</name>
<dbReference type="RefSeq" id="WP_119819915.1">
    <property type="nucleotide sequence ID" value="NZ_CP025066.1"/>
</dbReference>
<dbReference type="Proteomes" id="UP000263012">
    <property type="component" value="Chromosome"/>
</dbReference>
<gene>
    <name evidence="1" type="ORF">AArcSl_2527</name>
</gene>
<dbReference type="Pfam" id="PF21811">
    <property type="entry name" value="RdfA"/>
    <property type="match status" value="1"/>
</dbReference>
<sequence length="213" mass="24232">MACKVDRVVEKYDLERADPMHESIDEGLVSRWKGEHSHEEMGYRSLTDWFNRRILKSVYDDTGRETLGNRVLHDYESLTGEDELLQNEVREDLLSTGIPVDEILDDFVSWGTMRNHLQDCLGASKETTTDATDWERKSIDMARNFAREKVESTVSALGSKGQLAGVDHASVEVQVKLRCGHCPTRVPIGVAIDRGFVCERHRDTPREIQASKQ</sequence>
<dbReference type="KEGG" id="hdf:AArcSl_2527"/>
<dbReference type="GeneID" id="37878883"/>
<dbReference type="InterPro" id="IPR048925">
    <property type="entry name" value="RdfA"/>
</dbReference>
<proteinExistence type="predicted"/>